<proteinExistence type="predicted"/>
<accession>A0A4R5AQU3</accession>
<dbReference type="RefSeq" id="WP_132200832.1">
    <property type="nucleotide sequence ID" value="NZ_SMKY01000172.1"/>
</dbReference>
<comment type="caution">
    <text evidence="2">The sequence shown here is derived from an EMBL/GenBank/DDBJ whole genome shotgun (WGS) entry which is preliminary data.</text>
</comment>
<dbReference type="AlphaFoldDB" id="A0A4R5AQU3"/>
<evidence type="ECO:0000313" key="3">
    <source>
        <dbReference type="Proteomes" id="UP000295578"/>
    </source>
</evidence>
<sequence length="201" mass="21948">MAIQYTGGRTGSSSPPPGQAPPTIRWKGVRGTHPQWLLRYWISPLPDDDIQVAVSWTECGVDETSWRLRRALIDEGLQRAVELQAVQDTAVANDAHIEADLQSLGDVAARLTDLGARLHNPRPHTSREPIVRVPRSDGTVEVHPVTDARLPQLTSLLEGQVVHLVTVEGAVNGQAIVFAEDTATIARALAVMPSSRRQERP</sequence>
<gene>
    <name evidence="2" type="ORF">E1293_29880</name>
</gene>
<keyword evidence="3" id="KW-1185">Reference proteome</keyword>
<evidence type="ECO:0000313" key="2">
    <source>
        <dbReference type="EMBL" id="TDD74230.1"/>
    </source>
</evidence>
<organism evidence="2 3">
    <name type="scientific">Actinomadura darangshiensis</name>
    <dbReference type="NCBI Taxonomy" id="705336"/>
    <lineage>
        <taxon>Bacteria</taxon>
        <taxon>Bacillati</taxon>
        <taxon>Actinomycetota</taxon>
        <taxon>Actinomycetes</taxon>
        <taxon>Streptosporangiales</taxon>
        <taxon>Thermomonosporaceae</taxon>
        <taxon>Actinomadura</taxon>
    </lineage>
</organism>
<reference evidence="2 3" key="1">
    <citation type="submission" date="2019-03" db="EMBL/GenBank/DDBJ databases">
        <title>Draft genome sequences of novel Actinobacteria.</title>
        <authorList>
            <person name="Sahin N."/>
            <person name="Ay H."/>
            <person name="Saygin H."/>
        </authorList>
    </citation>
    <scope>NUCLEOTIDE SEQUENCE [LARGE SCALE GENOMIC DNA]</scope>
    <source>
        <strain evidence="2 3">DSM 45941</strain>
    </source>
</reference>
<feature type="region of interest" description="Disordered" evidence="1">
    <location>
        <begin position="1"/>
        <end position="25"/>
    </location>
</feature>
<evidence type="ECO:0000256" key="1">
    <source>
        <dbReference type="SAM" id="MobiDB-lite"/>
    </source>
</evidence>
<dbReference type="EMBL" id="SMKY01000172">
    <property type="protein sequence ID" value="TDD74230.1"/>
    <property type="molecule type" value="Genomic_DNA"/>
</dbReference>
<name>A0A4R5AQU3_9ACTN</name>
<protein>
    <submittedName>
        <fullName evidence="2">Uncharacterized protein</fullName>
    </submittedName>
</protein>
<dbReference type="Proteomes" id="UP000295578">
    <property type="component" value="Unassembled WGS sequence"/>
</dbReference>